<dbReference type="EMBL" id="HAEJ01006962">
    <property type="protein sequence ID" value="SBS47419.1"/>
    <property type="molecule type" value="Transcribed_RNA"/>
</dbReference>
<gene>
    <name evidence="2" type="primary">MOSPD2</name>
</gene>
<name>A0A1A8UGG9_NOTFU</name>
<feature type="region of interest" description="Disordered" evidence="1">
    <location>
        <begin position="1"/>
        <end position="31"/>
    </location>
</feature>
<reference evidence="2" key="2">
    <citation type="submission" date="2016-06" db="EMBL/GenBank/DDBJ databases">
        <title>The genome of a short-lived fish provides insights into sex chromosome evolution and the genetic control of aging.</title>
        <authorList>
            <person name="Reichwald K."/>
            <person name="Felder M."/>
            <person name="Petzold A."/>
            <person name="Koch P."/>
            <person name="Groth M."/>
            <person name="Platzer M."/>
        </authorList>
    </citation>
    <scope>NUCLEOTIDE SEQUENCE</scope>
    <source>
        <tissue evidence="2">Brain</tissue>
    </source>
</reference>
<sequence>MTTDPSAAFRNALPRGSKKNLRKISSLTSPS</sequence>
<evidence type="ECO:0000256" key="1">
    <source>
        <dbReference type="SAM" id="MobiDB-lite"/>
    </source>
</evidence>
<protein>
    <submittedName>
        <fullName evidence="2">Motile sperm domain containing 2</fullName>
    </submittedName>
</protein>
<proteinExistence type="predicted"/>
<evidence type="ECO:0000313" key="2">
    <source>
        <dbReference type="EMBL" id="SBS47419.1"/>
    </source>
</evidence>
<feature type="non-terminal residue" evidence="2">
    <location>
        <position position="31"/>
    </location>
</feature>
<organism evidence="2">
    <name type="scientific">Nothobranchius furzeri</name>
    <name type="common">Turquoise killifish</name>
    <dbReference type="NCBI Taxonomy" id="105023"/>
    <lineage>
        <taxon>Eukaryota</taxon>
        <taxon>Metazoa</taxon>
        <taxon>Chordata</taxon>
        <taxon>Craniata</taxon>
        <taxon>Vertebrata</taxon>
        <taxon>Euteleostomi</taxon>
        <taxon>Actinopterygii</taxon>
        <taxon>Neopterygii</taxon>
        <taxon>Teleostei</taxon>
        <taxon>Neoteleostei</taxon>
        <taxon>Acanthomorphata</taxon>
        <taxon>Ovalentaria</taxon>
        <taxon>Atherinomorphae</taxon>
        <taxon>Cyprinodontiformes</taxon>
        <taxon>Nothobranchiidae</taxon>
        <taxon>Nothobranchius</taxon>
    </lineage>
</organism>
<accession>A0A1A8UGG9</accession>
<reference evidence="2" key="1">
    <citation type="submission" date="2016-05" db="EMBL/GenBank/DDBJ databases">
        <authorList>
            <person name="Lavstsen T."/>
            <person name="Jespersen J.S."/>
        </authorList>
    </citation>
    <scope>NUCLEOTIDE SEQUENCE</scope>
    <source>
        <tissue evidence="2">Brain</tissue>
    </source>
</reference>
<dbReference type="AlphaFoldDB" id="A0A1A8UGG9"/>